<protein>
    <submittedName>
        <fullName evidence="1">OLC1v1038459C1</fullName>
    </submittedName>
</protein>
<gene>
    <name evidence="1" type="ORF">OLC1_LOCUS10845</name>
</gene>
<dbReference type="Proteomes" id="UP001161247">
    <property type="component" value="Chromosome 4"/>
</dbReference>
<accession>A0AAV1D0H5</accession>
<evidence type="ECO:0000313" key="2">
    <source>
        <dbReference type="Proteomes" id="UP001161247"/>
    </source>
</evidence>
<keyword evidence="2" id="KW-1185">Reference proteome</keyword>
<proteinExistence type="predicted"/>
<organism evidence="1 2">
    <name type="scientific">Oldenlandia corymbosa var. corymbosa</name>
    <dbReference type="NCBI Taxonomy" id="529605"/>
    <lineage>
        <taxon>Eukaryota</taxon>
        <taxon>Viridiplantae</taxon>
        <taxon>Streptophyta</taxon>
        <taxon>Embryophyta</taxon>
        <taxon>Tracheophyta</taxon>
        <taxon>Spermatophyta</taxon>
        <taxon>Magnoliopsida</taxon>
        <taxon>eudicotyledons</taxon>
        <taxon>Gunneridae</taxon>
        <taxon>Pentapetalae</taxon>
        <taxon>asterids</taxon>
        <taxon>lamiids</taxon>
        <taxon>Gentianales</taxon>
        <taxon>Rubiaceae</taxon>
        <taxon>Rubioideae</taxon>
        <taxon>Spermacoceae</taxon>
        <taxon>Hedyotis-Oldenlandia complex</taxon>
        <taxon>Oldenlandia</taxon>
    </lineage>
</organism>
<name>A0AAV1D0H5_OLDCO</name>
<reference evidence="1" key="1">
    <citation type="submission" date="2023-03" db="EMBL/GenBank/DDBJ databases">
        <authorList>
            <person name="Julca I."/>
        </authorList>
    </citation>
    <scope>NUCLEOTIDE SEQUENCE</scope>
</reference>
<dbReference type="AlphaFoldDB" id="A0AAV1D0H5"/>
<sequence length="131" mass="14884">MSSSSGSRRRVRDRVPYLEMRIGSKGEDYAQVTRLLDRRGFFEAVGINDGIKRVCLAEFSGLDKDRVSPGDIVLVPAPESRPVMILHYYTPPEVRLLKLHMQLPKTVLLNGEHNDAVEEGYEGYDSDYDRV</sequence>
<dbReference type="Gene3D" id="2.40.50.140">
    <property type="entry name" value="Nucleic acid-binding proteins"/>
    <property type="match status" value="1"/>
</dbReference>
<evidence type="ECO:0000313" key="1">
    <source>
        <dbReference type="EMBL" id="CAI9101197.1"/>
    </source>
</evidence>
<dbReference type="EMBL" id="OX459121">
    <property type="protein sequence ID" value="CAI9101197.1"/>
    <property type="molecule type" value="Genomic_DNA"/>
</dbReference>
<dbReference type="InterPro" id="IPR012340">
    <property type="entry name" value="NA-bd_OB-fold"/>
</dbReference>